<evidence type="ECO:0000313" key="2">
    <source>
        <dbReference type="Proteomes" id="UP000503482"/>
    </source>
</evidence>
<dbReference type="EMBL" id="CP053840">
    <property type="protein sequence ID" value="QKF66439.1"/>
    <property type="molecule type" value="Genomic_DNA"/>
</dbReference>
<dbReference type="SUPFAM" id="SSF55874">
    <property type="entry name" value="ATPase domain of HSP90 chaperone/DNA topoisomerase II/histidine kinase"/>
    <property type="match status" value="1"/>
</dbReference>
<dbReference type="Proteomes" id="UP000503482">
    <property type="component" value="Chromosome"/>
</dbReference>
<proteinExistence type="predicted"/>
<accession>A0AAE7B9W1</accession>
<protein>
    <submittedName>
        <fullName evidence="1">Uncharacterized protein</fullName>
    </submittedName>
</protein>
<name>A0AAE7B9W1_9BACT</name>
<dbReference type="KEGG" id="avp:AVENP_0880"/>
<gene>
    <name evidence="1" type="ORF">AVENP_0880</name>
</gene>
<sequence length="302" mass="34842">MKTIVINKIETIFDAIFIFNKIIYVYDEDIIIDFSDAEFIRNHFISIIGMGLEIVRKRGVDVEIKKPNNNKVLNSMKRINFLSFFCDENNKDDIYKTMVKYTNIPLENNSLILQEFYLYFITQFMGKVENLSPKLQKRILQKIFELFSNVFRHSYSALGLFCSGQFYPNQDKFNFTIVDNGVTIKKNVNKYLSKEFTKSRSSLDKLLGKKFEPMDAIDCIKWALKDTNSTTGAGGLGLSLLMDLIKVSKGSIEIISGNGYYGIKDAREYTKALEKSFEGTIISIELNTHSGTYYFLKEEKND</sequence>
<dbReference type="RefSeq" id="WP_128357418.1">
    <property type="nucleotide sequence ID" value="NZ_CP053840.1"/>
</dbReference>
<reference evidence="1 2" key="1">
    <citation type="submission" date="2020-05" db="EMBL/GenBank/DDBJ databases">
        <title>Complete genome sequencing of Campylobacter and Arcobacter type strains.</title>
        <authorList>
            <person name="Miller W.G."/>
            <person name="Yee E."/>
        </authorList>
    </citation>
    <scope>NUCLEOTIDE SEQUENCE [LARGE SCALE GENOMIC DNA]</scope>
    <source>
        <strain evidence="1 2">LMG 26156</strain>
    </source>
</reference>
<evidence type="ECO:0000313" key="1">
    <source>
        <dbReference type="EMBL" id="QKF66439.1"/>
    </source>
</evidence>
<keyword evidence="2" id="KW-1185">Reference proteome</keyword>
<organism evidence="1 2">
    <name type="scientific">Arcobacter venerupis</name>
    <dbReference type="NCBI Taxonomy" id="1054033"/>
    <lineage>
        <taxon>Bacteria</taxon>
        <taxon>Pseudomonadati</taxon>
        <taxon>Campylobacterota</taxon>
        <taxon>Epsilonproteobacteria</taxon>
        <taxon>Campylobacterales</taxon>
        <taxon>Arcobacteraceae</taxon>
        <taxon>Arcobacter</taxon>
    </lineage>
</organism>
<dbReference type="InterPro" id="IPR036890">
    <property type="entry name" value="HATPase_C_sf"/>
</dbReference>
<dbReference type="Gene3D" id="3.30.565.10">
    <property type="entry name" value="Histidine kinase-like ATPase, C-terminal domain"/>
    <property type="match status" value="1"/>
</dbReference>
<dbReference type="AlphaFoldDB" id="A0AAE7B9W1"/>